<organism evidence="7 8">
    <name type="scientific">Methanocella conradii (strain DSM 24694 / JCM 17849 / CGMCC 1.5162 / HZ254)</name>
    <dbReference type="NCBI Taxonomy" id="1041930"/>
    <lineage>
        <taxon>Archaea</taxon>
        <taxon>Methanobacteriati</taxon>
        <taxon>Methanobacteriota</taxon>
        <taxon>Stenosarchaea group</taxon>
        <taxon>Methanomicrobia</taxon>
        <taxon>Methanocellales</taxon>
        <taxon>Methanocellaceae</taxon>
        <taxon>Methanocella</taxon>
    </lineage>
</organism>
<dbReference type="OrthoDB" id="148083at2157"/>
<dbReference type="AlphaFoldDB" id="H8I8Q5"/>
<dbReference type="eggNOG" id="arCOG01912">
    <property type="taxonomic scope" value="Archaea"/>
</dbReference>
<feature type="domain" description="NfeD-like C-terminal" evidence="6">
    <location>
        <begin position="86"/>
        <end position="143"/>
    </location>
</feature>
<dbReference type="GO" id="GO:0008233">
    <property type="term" value="F:peptidase activity"/>
    <property type="evidence" value="ECO:0007669"/>
    <property type="project" value="UniProtKB-KW"/>
</dbReference>
<evidence type="ECO:0000256" key="1">
    <source>
        <dbReference type="ARBA" id="ARBA00004141"/>
    </source>
</evidence>
<dbReference type="KEGG" id="mez:Mtc_1206"/>
<keyword evidence="2 5" id="KW-0812">Transmembrane</keyword>
<dbReference type="SMR" id="H8I8Q5"/>
<comment type="subcellular location">
    <subcellularLocation>
        <location evidence="1">Membrane</location>
        <topology evidence="1">Multi-pass membrane protein</topology>
    </subcellularLocation>
</comment>
<evidence type="ECO:0000256" key="2">
    <source>
        <dbReference type="ARBA" id="ARBA00022692"/>
    </source>
</evidence>
<dbReference type="STRING" id="1041930.Mtc_1206"/>
<dbReference type="GeneID" id="11971332"/>
<dbReference type="InterPro" id="IPR052165">
    <property type="entry name" value="Membrane_assoc_protease"/>
</dbReference>
<keyword evidence="7" id="KW-0645">Protease</keyword>
<dbReference type="HOGENOM" id="CLU_116732_3_0_2"/>
<keyword evidence="7" id="KW-0378">Hydrolase</keyword>
<proteinExistence type="predicted"/>
<dbReference type="RefSeq" id="WP_014405797.1">
    <property type="nucleotide sequence ID" value="NC_017034.1"/>
</dbReference>
<protein>
    <submittedName>
        <fullName evidence="7">Membrane protein implicated in regulation of membrane protease activity</fullName>
    </submittedName>
</protein>
<sequence length="145" mass="15664">MEMGWVLLLVGALFLLIEVVLPGFFAVVPGTILVIIGGLMILIPDLLSYPWSPFLFAIITIVVSIATIAFYRRLAPGQKPLTTSMDSLAGKVGEVVNDIVPDTIDGKVKIDSQVWSATSDESIRKGEKVAVVRVSGVHLFVKRVS</sequence>
<feature type="transmembrane region" description="Helical" evidence="5">
    <location>
        <begin position="12"/>
        <end position="43"/>
    </location>
</feature>
<gene>
    <name evidence="7" type="ordered locus">Mtc_1206</name>
</gene>
<dbReference type="GO" id="GO:0016020">
    <property type="term" value="C:membrane"/>
    <property type="evidence" value="ECO:0007669"/>
    <property type="project" value="UniProtKB-SubCell"/>
</dbReference>
<dbReference type="EMBL" id="CP003243">
    <property type="protein sequence ID" value="AFC99959.1"/>
    <property type="molecule type" value="Genomic_DNA"/>
</dbReference>
<feature type="transmembrane region" description="Helical" evidence="5">
    <location>
        <begin position="49"/>
        <end position="71"/>
    </location>
</feature>
<evidence type="ECO:0000259" key="6">
    <source>
        <dbReference type="Pfam" id="PF01957"/>
    </source>
</evidence>
<dbReference type="PANTHER" id="PTHR33507">
    <property type="entry name" value="INNER MEMBRANE PROTEIN YBBJ"/>
    <property type="match status" value="1"/>
</dbReference>
<reference evidence="7 8" key="1">
    <citation type="journal article" date="2012" name="J. Bacteriol.">
        <title>Complete genome sequence of a thermophilic methanogen, Methanocella conradii HZ254, isolated from Chinese rice field soil.</title>
        <authorList>
            <person name="Lu Z."/>
            <person name="Lu Y."/>
        </authorList>
    </citation>
    <scope>NUCLEOTIDE SEQUENCE [LARGE SCALE GENOMIC DNA]</scope>
    <source>
        <strain evidence="8">DSM 24694 / JCM 17849 / CGMCC 1.5162 / HZ254</strain>
    </source>
</reference>
<evidence type="ECO:0000313" key="7">
    <source>
        <dbReference type="EMBL" id="AFC99959.1"/>
    </source>
</evidence>
<accession>H8I8Q5</accession>
<dbReference type="InterPro" id="IPR012340">
    <property type="entry name" value="NA-bd_OB-fold"/>
</dbReference>
<dbReference type="InterPro" id="IPR002810">
    <property type="entry name" value="NfeD-like_C"/>
</dbReference>
<keyword evidence="3 5" id="KW-1133">Transmembrane helix</keyword>
<keyword evidence="4 5" id="KW-0472">Membrane</keyword>
<evidence type="ECO:0000256" key="3">
    <source>
        <dbReference type="ARBA" id="ARBA00022989"/>
    </source>
</evidence>
<evidence type="ECO:0000256" key="4">
    <source>
        <dbReference type="ARBA" id="ARBA00023136"/>
    </source>
</evidence>
<dbReference type="GO" id="GO:0006508">
    <property type="term" value="P:proteolysis"/>
    <property type="evidence" value="ECO:0007669"/>
    <property type="project" value="UniProtKB-KW"/>
</dbReference>
<dbReference type="Proteomes" id="UP000005233">
    <property type="component" value="Chromosome"/>
</dbReference>
<evidence type="ECO:0000256" key="5">
    <source>
        <dbReference type="SAM" id="Phobius"/>
    </source>
</evidence>
<dbReference type="SUPFAM" id="SSF141322">
    <property type="entry name" value="NfeD domain-like"/>
    <property type="match status" value="1"/>
</dbReference>
<evidence type="ECO:0000313" key="8">
    <source>
        <dbReference type="Proteomes" id="UP000005233"/>
    </source>
</evidence>
<name>H8I8Q5_METCZ</name>
<dbReference type="Gene3D" id="2.40.50.140">
    <property type="entry name" value="Nucleic acid-binding proteins"/>
    <property type="match status" value="1"/>
</dbReference>
<dbReference type="Pfam" id="PF01957">
    <property type="entry name" value="NfeD"/>
    <property type="match status" value="1"/>
</dbReference>
<keyword evidence="8" id="KW-1185">Reference proteome</keyword>